<comment type="caution">
    <text evidence="4">The sequence shown here is derived from an EMBL/GenBank/DDBJ whole genome shotgun (WGS) entry which is preliminary data.</text>
</comment>
<dbReference type="RefSeq" id="WP_186773799.1">
    <property type="nucleotide sequence ID" value="NZ_JACOMF010000113.1"/>
</dbReference>
<dbReference type="AlphaFoldDB" id="A0A9X0R6L6"/>
<dbReference type="SUPFAM" id="SSF48295">
    <property type="entry name" value="TrpR-like"/>
    <property type="match status" value="1"/>
</dbReference>
<dbReference type="EMBL" id="JACOMF010000176">
    <property type="protein sequence ID" value="MBC4019336.1"/>
    <property type="molecule type" value="Genomic_DNA"/>
</dbReference>
<dbReference type="InterPro" id="IPR002514">
    <property type="entry name" value="Transposase_8"/>
</dbReference>
<dbReference type="InterPro" id="IPR010921">
    <property type="entry name" value="Trp_repressor/repl_initiator"/>
</dbReference>
<gene>
    <name evidence="1" type="ORF">H7965_27885</name>
    <name evidence="2" type="ORF">H7965_29480</name>
    <name evidence="3" type="ORF">H7965_29555</name>
    <name evidence="4" type="ORF">H7965_29570</name>
</gene>
<evidence type="ECO:0000313" key="4">
    <source>
        <dbReference type="EMBL" id="MBC4019352.1"/>
    </source>
</evidence>
<dbReference type="InterPro" id="IPR036388">
    <property type="entry name" value="WH-like_DNA-bd_sf"/>
</dbReference>
<accession>A0A9X0R6L6</accession>
<dbReference type="Proteomes" id="UP000600101">
    <property type="component" value="Unassembled WGS sequence"/>
</dbReference>
<name>A0A9X0R6L6_9PROT</name>
<dbReference type="GO" id="GO:0004803">
    <property type="term" value="F:transposase activity"/>
    <property type="evidence" value="ECO:0007669"/>
    <property type="project" value="InterPro"/>
</dbReference>
<dbReference type="GO" id="GO:0043565">
    <property type="term" value="F:sequence-specific DNA binding"/>
    <property type="evidence" value="ECO:0007669"/>
    <property type="project" value="InterPro"/>
</dbReference>
<dbReference type="EMBL" id="JACOMF010000181">
    <property type="protein sequence ID" value="MBC4019349.1"/>
    <property type="molecule type" value="Genomic_DNA"/>
</dbReference>
<sequence length="51" mass="5705">MTGKRMRYSADFKAKVALEALRGELTTAQLAAKHGIHQTMVGEWKRQAMEG</sequence>
<dbReference type="EMBL" id="JACOMF010000181">
    <property type="protein sequence ID" value="MBC4019352.1"/>
    <property type="molecule type" value="Genomic_DNA"/>
</dbReference>
<organism evidence="4 5">
    <name type="scientific">Siccirubricoccus deserti</name>
    <dbReference type="NCBI Taxonomy" id="2013562"/>
    <lineage>
        <taxon>Bacteria</taxon>
        <taxon>Pseudomonadati</taxon>
        <taxon>Pseudomonadota</taxon>
        <taxon>Alphaproteobacteria</taxon>
        <taxon>Acetobacterales</taxon>
        <taxon>Roseomonadaceae</taxon>
        <taxon>Siccirubricoccus</taxon>
    </lineage>
</organism>
<reference evidence="4" key="1">
    <citation type="submission" date="2020-08" db="EMBL/GenBank/DDBJ databases">
        <authorList>
            <person name="Hu Y."/>
            <person name="Nguyen S.V."/>
            <person name="Li F."/>
            <person name="Fanning S."/>
        </authorList>
    </citation>
    <scope>NUCLEOTIDE SEQUENCE</scope>
    <source>
        <strain evidence="4">SYSU D8009</strain>
    </source>
</reference>
<dbReference type="GO" id="GO:0006313">
    <property type="term" value="P:DNA transposition"/>
    <property type="evidence" value="ECO:0007669"/>
    <property type="project" value="InterPro"/>
</dbReference>
<evidence type="ECO:0000313" key="1">
    <source>
        <dbReference type="EMBL" id="MBC4019065.1"/>
    </source>
</evidence>
<evidence type="ECO:0000313" key="5">
    <source>
        <dbReference type="Proteomes" id="UP000600101"/>
    </source>
</evidence>
<protein>
    <submittedName>
        <fullName evidence="4">Transposase</fullName>
    </submittedName>
</protein>
<dbReference type="Pfam" id="PF01527">
    <property type="entry name" value="HTH_Tnp_1"/>
    <property type="match status" value="1"/>
</dbReference>
<keyword evidence="5" id="KW-1185">Reference proteome</keyword>
<evidence type="ECO:0000313" key="2">
    <source>
        <dbReference type="EMBL" id="MBC4019336.1"/>
    </source>
</evidence>
<dbReference type="Gene3D" id="1.10.10.10">
    <property type="entry name" value="Winged helix-like DNA-binding domain superfamily/Winged helix DNA-binding domain"/>
    <property type="match status" value="1"/>
</dbReference>
<proteinExistence type="predicted"/>
<feature type="non-terminal residue" evidence="4">
    <location>
        <position position="51"/>
    </location>
</feature>
<evidence type="ECO:0000313" key="3">
    <source>
        <dbReference type="EMBL" id="MBC4019349.1"/>
    </source>
</evidence>
<dbReference type="EMBL" id="JACOMF010000113">
    <property type="protein sequence ID" value="MBC4019065.1"/>
    <property type="molecule type" value="Genomic_DNA"/>
</dbReference>